<accession>A0A6J4K477</accession>
<dbReference type="EMBL" id="CADCTX010000001">
    <property type="protein sequence ID" value="CAA9295234.1"/>
    <property type="molecule type" value="Genomic_DNA"/>
</dbReference>
<dbReference type="AlphaFoldDB" id="A0A6J4K477"/>
<reference evidence="2" key="1">
    <citation type="submission" date="2020-02" db="EMBL/GenBank/DDBJ databases">
        <authorList>
            <person name="Meier V. D."/>
        </authorList>
    </citation>
    <scope>NUCLEOTIDE SEQUENCE</scope>
    <source>
        <strain evidence="2">AVDCRST_MAG40</strain>
    </source>
</reference>
<dbReference type="InterPro" id="IPR012338">
    <property type="entry name" value="Beta-lactam/transpept-like"/>
</dbReference>
<name>A0A6J4K477_9BACT</name>
<dbReference type="Pfam" id="PF00144">
    <property type="entry name" value="Beta-lactamase"/>
    <property type="match status" value="1"/>
</dbReference>
<gene>
    <name evidence="2" type="ORF">AVDCRST_MAG40-4</name>
</gene>
<organism evidence="2">
    <name type="scientific">uncultured Gemmatimonadaceae bacterium</name>
    <dbReference type="NCBI Taxonomy" id="246130"/>
    <lineage>
        <taxon>Bacteria</taxon>
        <taxon>Pseudomonadati</taxon>
        <taxon>Gemmatimonadota</taxon>
        <taxon>Gemmatimonadia</taxon>
        <taxon>Gemmatimonadales</taxon>
        <taxon>Gemmatimonadaceae</taxon>
        <taxon>environmental samples</taxon>
    </lineage>
</organism>
<proteinExistence type="predicted"/>
<dbReference type="InterPro" id="IPR050491">
    <property type="entry name" value="AmpC-like"/>
</dbReference>
<dbReference type="SUPFAM" id="SSF56601">
    <property type="entry name" value="beta-lactamase/transpeptidase-like"/>
    <property type="match status" value="1"/>
</dbReference>
<dbReference type="PANTHER" id="PTHR46825">
    <property type="entry name" value="D-ALANYL-D-ALANINE-CARBOXYPEPTIDASE/ENDOPEPTIDASE AMPH"/>
    <property type="match status" value="1"/>
</dbReference>
<dbReference type="PANTHER" id="PTHR46825:SF9">
    <property type="entry name" value="BETA-LACTAMASE-RELATED DOMAIN-CONTAINING PROTEIN"/>
    <property type="match status" value="1"/>
</dbReference>
<dbReference type="InterPro" id="IPR001466">
    <property type="entry name" value="Beta-lactam-related"/>
</dbReference>
<evidence type="ECO:0000313" key="2">
    <source>
        <dbReference type="EMBL" id="CAA9295234.1"/>
    </source>
</evidence>
<protein>
    <recommendedName>
        <fullName evidence="1">Beta-lactamase-related domain-containing protein</fullName>
    </recommendedName>
</protein>
<evidence type="ECO:0000259" key="1">
    <source>
        <dbReference type="Pfam" id="PF00144"/>
    </source>
</evidence>
<feature type="domain" description="Beta-lactamase-related" evidence="1">
    <location>
        <begin position="3"/>
        <end position="291"/>
    </location>
</feature>
<sequence>MFAGAHGVADRAAATPATLGTRYHFGSVGKQFTAAAVMQLAERGRLSLDDTITRYVPEYPEGAGRTLRHLLGMQSGIPNYTKDTLVRRDTTLTDAEVIAAVRRQPLVFEPGARYQYSNSNYHLLGMVVARVAGRPFRSYLAQEVLPRASTRELYTCAAPAAGDPGRARSYGALGDSLVPLTDMPSSVPVDYGFGAGSVCGSVRGLVAWATALADGRVVSRASYAQMTTPGRLRSGAPTPYGFGFFVDTVAGHQVAWHAGLIPAYEGYIAHYLRDGIIVGLATNTVNARTEAAQLPALGNAVGERALGVADSLRLSDAERARLVGTYAIGPRMVHIRDNGGQIVAVVGDQAPIELTHRGGGAFRPLLEPTIVFQFGAGQPHAKSLRVRQAGQIFDGQRVSPP</sequence>
<dbReference type="Gene3D" id="3.40.710.10">
    <property type="entry name" value="DD-peptidase/beta-lactamase superfamily"/>
    <property type="match status" value="1"/>
</dbReference>